<evidence type="ECO:0000256" key="2">
    <source>
        <dbReference type="ARBA" id="ARBA00022540"/>
    </source>
</evidence>
<comment type="subunit">
    <text evidence="4">Component of the eukaryotic translation initiation factor 3 (eIF-3) complex.</text>
</comment>
<evidence type="ECO:0000313" key="5">
    <source>
        <dbReference type="EMBL" id="CAD8955078.1"/>
    </source>
</evidence>
<dbReference type="GO" id="GO:0001732">
    <property type="term" value="P:formation of cytoplasmic translation initiation complex"/>
    <property type="evidence" value="ECO:0007669"/>
    <property type="project" value="UniProtKB-UniRule"/>
</dbReference>
<dbReference type="AlphaFoldDB" id="A0A7S1DR65"/>
<comment type="similarity">
    <text evidence="4">Belongs to the eIF-3 subunit L family.</text>
</comment>
<dbReference type="GO" id="GO:0033290">
    <property type="term" value="C:eukaryotic 48S preinitiation complex"/>
    <property type="evidence" value="ECO:0007669"/>
    <property type="project" value="UniProtKB-UniRule"/>
</dbReference>
<gene>
    <name evidence="5" type="ORF">HAND00432_LOCUS9616</name>
</gene>
<proteinExistence type="inferred from homology"/>
<dbReference type="EMBL" id="HBFX01015967">
    <property type="protein sequence ID" value="CAD8955078.1"/>
    <property type="molecule type" value="Transcribed_RNA"/>
</dbReference>
<keyword evidence="3 4" id="KW-0648">Protein biosynthesis</keyword>
<reference evidence="5" key="1">
    <citation type="submission" date="2021-01" db="EMBL/GenBank/DDBJ databases">
        <authorList>
            <person name="Corre E."/>
            <person name="Pelletier E."/>
            <person name="Niang G."/>
            <person name="Scheremetjew M."/>
            <person name="Finn R."/>
            <person name="Kale V."/>
            <person name="Holt S."/>
            <person name="Cochrane G."/>
            <person name="Meng A."/>
            <person name="Brown T."/>
            <person name="Cohen L."/>
        </authorList>
    </citation>
    <scope>NUCLEOTIDE SEQUENCE</scope>
    <source>
        <strain evidence="5">CCMP644</strain>
    </source>
</reference>
<dbReference type="GO" id="GO:0005852">
    <property type="term" value="C:eukaryotic translation initiation factor 3 complex"/>
    <property type="evidence" value="ECO:0007669"/>
    <property type="project" value="UniProtKB-UniRule"/>
</dbReference>
<dbReference type="InterPro" id="IPR019382">
    <property type="entry name" value="eIF3l"/>
</dbReference>
<name>A0A7S1DR65_HEMAN</name>
<keyword evidence="2 4" id="KW-0396">Initiation factor</keyword>
<accession>A0A7S1DR65</accession>
<dbReference type="GO" id="GO:0003743">
    <property type="term" value="F:translation initiation factor activity"/>
    <property type="evidence" value="ECO:0007669"/>
    <property type="project" value="UniProtKB-UniRule"/>
</dbReference>
<evidence type="ECO:0000256" key="1">
    <source>
        <dbReference type="ARBA" id="ARBA00022490"/>
    </source>
</evidence>
<dbReference type="PANTHER" id="PTHR13242">
    <property type="entry name" value="EUKARYOTIC TRANSLATION INITIATION FACTOR 3"/>
    <property type="match status" value="1"/>
</dbReference>
<dbReference type="GO" id="GO:0016282">
    <property type="term" value="C:eukaryotic 43S preinitiation complex"/>
    <property type="evidence" value="ECO:0007669"/>
    <property type="project" value="UniProtKB-UniRule"/>
</dbReference>
<organism evidence="5">
    <name type="scientific">Hemiselmis andersenii</name>
    <name type="common">Cryptophyte alga</name>
    <dbReference type="NCBI Taxonomy" id="464988"/>
    <lineage>
        <taxon>Eukaryota</taxon>
        <taxon>Cryptophyceae</taxon>
        <taxon>Cryptomonadales</taxon>
        <taxon>Hemiselmidaceae</taxon>
        <taxon>Hemiselmis</taxon>
    </lineage>
</organism>
<evidence type="ECO:0000256" key="4">
    <source>
        <dbReference type="HAMAP-Rule" id="MF_03011"/>
    </source>
</evidence>
<keyword evidence="1 4" id="KW-0963">Cytoplasm</keyword>
<dbReference type="HAMAP" id="MF_03011">
    <property type="entry name" value="eIF3l"/>
    <property type="match status" value="1"/>
</dbReference>
<protein>
    <recommendedName>
        <fullName evidence="4">Eukaryotic translation initiation factor 3 subunit L</fullName>
        <shortName evidence="4">eIF3l</shortName>
    </recommendedName>
</protein>
<comment type="subcellular location">
    <subcellularLocation>
        <location evidence="4">Cytoplasm</location>
    </subcellularLocation>
</comment>
<dbReference type="Pfam" id="PF10255">
    <property type="entry name" value="Paf67"/>
    <property type="match status" value="1"/>
</dbReference>
<sequence>MQNDNYMMPDLVVEFLRDFRDLVHRDVYVQDSTGAFKPDIVSRQEKLDGIHMSYQLKFASISERFYKQTTWPHPDLVYPILEDDVFLMLYKELYFRHVYARLGQSLTLEQRMESYDNYCLLFDRIFGDEDDMQAIDLPDQWLWDMVDEFVYQFQEFCRYRSKDIKKRSAAEIEALAAKPTAWDTLEVMGYLQKMVSKSEINTILRDDATDPEACRLHLALAGEVGITHVQNVLGYFSLVSMARVHVMCGDYYTALKTVDNLDFRGNTTDQVPMYMRVTSCYITLYYNMGFSYLMMRRYSEAVKTLTQVLLYIQRTQHLAQPYLYEQTAKRSEQMYKLIAMCLSLCPQRHVDDSIQSYLSDKYPDQVARLSRGDESMFEEFFGYAGPKSIYPGVPNYNDVPTKQITQALGQQWSVLQSELRQQHKLPTIRSYLKLYTKISTAKLASFADIPESTLRAHIMCLKHKSRGNAPADFSLDKGVANVADTRVAPTLAHFYIKHINKLDQQVLELAQIR</sequence>
<evidence type="ECO:0000256" key="3">
    <source>
        <dbReference type="ARBA" id="ARBA00022917"/>
    </source>
</evidence>
<dbReference type="PANTHER" id="PTHR13242:SF0">
    <property type="entry name" value="EUKARYOTIC TRANSLATION INITIATION FACTOR 3 SUBUNIT L"/>
    <property type="match status" value="1"/>
</dbReference>
<comment type="function">
    <text evidence="4">Component of the eukaryotic translation initiation factor 3 (eIF-3) complex, which is involved in protein synthesis of a specialized repertoire of mRNAs and, together with other initiation factors, stimulates binding of mRNA and methionyl-tRNAi to the 40S ribosome. The eIF-3 complex specifically targets and initiates translation of a subset of mRNAs involved in cell proliferation.</text>
</comment>